<dbReference type="CDD" id="cd01650">
    <property type="entry name" value="RT_nLTR_like"/>
    <property type="match status" value="1"/>
</dbReference>
<evidence type="ECO:0000259" key="2">
    <source>
        <dbReference type="Pfam" id="PF14529"/>
    </source>
</evidence>
<evidence type="ECO:0000256" key="1">
    <source>
        <dbReference type="SAM" id="MobiDB-lite"/>
    </source>
</evidence>
<dbReference type="GO" id="GO:0007508">
    <property type="term" value="P:larval heart development"/>
    <property type="evidence" value="ECO:0007669"/>
    <property type="project" value="TreeGrafter"/>
</dbReference>
<sequence>MNRRGRRPAWLNRELWLGLRKKRRVYDLWKKGQATQEEYRDLVKSCREKIRKAKAQLELNLATVVRDNKKCFYKYINNKKRAKENLPPLLDAGGNIATKDEEKAEEDRDREQNKPPIIQEEAVNDLLHHLDTHKSMGPDGIHPRVLRELVEELAKPLSIIYQQSWLTGEVPDDWRLANVMPIYKKGQKEDPGNYRPVSLTLVLGKVMERFILSVLNRHVQANQGIRPSQHGFMKGSSCLTNLISFYNQVTHLVDEGKAVDVVYLDFKQKSDEERLRELGLFSLEKRRLRGDLIALYNYLKGGCREVGVGLFSQVTSDRTRGNGLKLCQGRFRLDIRKNFCTERVIKHWNRLPREVVESPSLEEFKKCVDMALQDRTWFSRHGGVGLTVRLDDLRGDEPGALEVMGANRETPGKYLKGIQGCSSKKETQTTAQMKCLYTNAHSIGNKQEELEATVLLESYDLVAITETYVAIDGYRLFRRDRQGRRGGGVALYIKKWIDCEELSLKNSHEQVESLWLQEASCSQDLVLLGDFNHPDICWKSSTASCRQSGRLLECIEDNFLSQVIDTPTRGDATLDLLVTNASELISDVKTGGSLGCSDHALVEFAVLRDMGQAKSRVRNLNFRKANFQLFKELVNRTPWERVLRDKGAEQSWQIFKDAFHKAQELSIPRCKKSGKEGKRPAWMSRDLLVKLKGKKEMHGQWKQGQVTWDEYRDTAWLCRDGVRKAKVWLELNLARDAKNNKKGFYREDQVRDHLRNLNIHKSVGPDEMHPRVLRELADVVASCSSPSGEVRGDWKKGNIAPIFKKGRKEDPGNYRPVSLTSVPGKSMEQILLEAMLRHMEDREAIRDSQHGFTKGKSCLTNLVAFYDGVTASVDNGIECTLSKFADDTKLSGAVDMPEGWDAIQRDLDRLETWACANLMRFNKAKCKVLHLGQGNPWYPYRLGDEWIEGSPVEKELGILVDEKLDMSQQCALTAQKANCILGYIKRSVASRSREVILPFYSTLVRPHLEYCVQLWSPQHRKDMDLLERVQREGHENHQRDGPPFL</sequence>
<evidence type="ECO:0000313" key="4">
    <source>
        <dbReference type="Proteomes" id="UP001333110"/>
    </source>
</evidence>
<dbReference type="EMBL" id="JAUNZN010000032">
    <property type="protein sequence ID" value="KAK4807023.1"/>
    <property type="molecule type" value="Genomic_DNA"/>
</dbReference>
<keyword evidence="4" id="KW-1185">Reference proteome</keyword>
<dbReference type="Pfam" id="PF14529">
    <property type="entry name" value="Exo_endo_phos_2"/>
    <property type="match status" value="1"/>
</dbReference>
<dbReference type="GO" id="GO:0003824">
    <property type="term" value="F:catalytic activity"/>
    <property type="evidence" value="ECO:0007669"/>
    <property type="project" value="InterPro"/>
</dbReference>
<dbReference type="Proteomes" id="UP001333110">
    <property type="component" value="Unassembled WGS sequence"/>
</dbReference>
<dbReference type="Gene3D" id="3.60.10.10">
    <property type="entry name" value="Endonuclease/exonuclease/phosphatase"/>
    <property type="match status" value="1"/>
</dbReference>
<dbReference type="GO" id="GO:0061343">
    <property type="term" value="P:cell adhesion involved in heart morphogenesis"/>
    <property type="evidence" value="ECO:0007669"/>
    <property type="project" value="TreeGrafter"/>
</dbReference>
<dbReference type="PANTHER" id="PTHR33395:SF22">
    <property type="entry name" value="REVERSE TRANSCRIPTASE DOMAIN-CONTAINING PROTEIN"/>
    <property type="match status" value="1"/>
</dbReference>
<dbReference type="GO" id="GO:0031012">
    <property type="term" value="C:extracellular matrix"/>
    <property type="evidence" value="ECO:0007669"/>
    <property type="project" value="TreeGrafter"/>
</dbReference>
<dbReference type="AlphaFoldDB" id="A0AAN7NB33"/>
<proteinExistence type="predicted"/>
<dbReference type="InterPro" id="IPR036691">
    <property type="entry name" value="Endo/exonu/phosph_ase_sf"/>
</dbReference>
<feature type="region of interest" description="Disordered" evidence="1">
    <location>
        <begin position="86"/>
        <end position="114"/>
    </location>
</feature>
<dbReference type="InterPro" id="IPR005135">
    <property type="entry name" value="Endo/exonuclease/phosphatase"/>
</dbReference>
<organism evidence="3 4">
    <name type="scientific">Mycteria americana</name>
    <name type="common">Wood stork</name>
    <dbReference type="NCBI Taxonomy" id="33587"/>
    <lineage>
        <taxon>Eukaryota</taxon>
        <taxon>Metazoa</taxon>
        <taxon>Chordata</taxon>
        <taxon>Craniata</taxon>
        <taxon>Vertebrata</taxon>
        <taxon>Euteleostomi</taxon>
        <taxon>Archelosauria</taxon>
        <taxon>Archosauria</taxon>
        <taxon>Dinosauria</taxon>
        <taxon>Saurischia</taxon>
        <taxon>Theropoda</taxon>
        <taxon>Coelurosauria</taxon>
        <taxon>Aves</taxon>
        <taxon>Neognathae</taxon>
        <taxon>Neoaves</taxon>
        <taxon>Aequornithes</taxon>
        <taxon>Ciconiiformes</taxon>
        <taxon>Ciconiidae</taxon>
        <taxon>Mycteria</taxon>
    </lineage>
</organism>
<protein>
    <recommendedName>
        <fullName evidence="2">Endonuclease/exonuclease/phosphatase domain-containing protein</fullName>
    </recommendedName>
</protein>
<feature type="domain" description="Endonuclease/exonuclease/phosphatase" evidence="2">
    <location>
        <begin position="503"/>
        <end position="602"/>
    </location>
</feature>
<feature type="compositionally biased region" description="Basic and acidic residues" evidence="1">
    <location>
        <begin position="98"/>
        <end position="113"/>
    </location>
</feature>
<reference evidence="3 4" key="1">
    <citation type="journal article" date="2023" name="J. Hered.">
        <title>Chromosome-level genome of the wood stork (Mycteria americana) provides insight into avian chromosome evolution.</title>
        <authorList>
            <person name="Flamio R. Jr."/>
            <person name="Ramstad K.M."/>
        </authorList>
    </citation>
    <scope>NUCLEOTIDE SEQUENCE [LARGE SCALE GENOMIC DNA]</scope>
    <source>
        <strain evidence="3">JAX WOST 10</strain>
    </source>
</reference>
<gene>
    <name evidence="3" type="ORF">QYF61_000352</name>
</gene>
<dbReference type="PANTHER" id="PTHR33395">
    <property type="entry name" value="TRANSCRIPTASE, PUTATIVE-RELATED-RELATED"/>
    <property type="match status" value="1"/>
</dbReference>
<accession>A0AAN7NB33</accession>
<dbReference type="SUPFAM" id="SSF56219">
    <property type="entry name" value="DNase I-like"/>
    <property type="match status" value="1"/>
</dbReference>
<evidence type="ECO:0000313" key="3">
    <source>
        <dbReference type="EMBL" id="KAK4807023.1"/>
    </source>
</evidence>
<comment type="caution">
    <text evidence="3">The sequence shown here is derived from an EMBL/GenBank/DDBJ whole genome shotgun (WGS) entry which is preliminary data.</text>
</comment>
<name>A0AAN7NB33_MYCAM</name>